<reference evidence="1 2" key="1">
    <citation type="submission" date="2018-11" db="EMBL/GenBank/DDBJ databases">
        <authorList>
            <consortium name="Pathogen Informatics"/>
        </authorList>
    </citation>
    <scope>NUCLEOTIDE SEQUENCE [LARGE SCALE GENOMIC DNA]</scope>
</reference>
<gene>
    <name evidence="1" type="ORF">HPBE_LOCUS7040</name>
</gene>
<organism evidence="2 3">
    <name type="scientific">Heligmosomoides polygyrus</name>
    <name type="common">Parasitic roundworm</name>
    <dbReference type="NCBI Taxonomy" id="6339"/>
    <lineage>
        <taxon>Eukaryota</taxon>
        <taxon>Metazoa</taxon>
        <taxon>Ecdysozoa</taxon>
        <taxon>Nematoda</taxon>
        <taxon>Chromadorea</taxon>
        <taxon>Rhabditida</taxon>
        <taxon>Rhabditina</taxon>
        <taxon>Rhabditomorpha</taxon>
        <taxon>Strongyloidea</taxon>
        <taxon>Heligmosomidae</taxon>
        <taxon>Heligmosomoides</taxon>
    </lineage>
</organism>
<reference evidence="3" key="2">
    <citation type="submission" date="2019-09" db="UniProtKB">
        <authorList>
            <consortium name="WormBaseParasite"/>
        </authorList>
    </citation>
    <scope>IDENTIFICATION</scope>
</reference>
<evidence type="ECO:0000313" key="2">
    <source>
        <dbReference type="Proteomes" id="UP000050761"/>
    </source>
</evidence>
<dbReference type="AlphaFoldDB" id="A0A183FJ76"/>
<accession>A0A183FJ76</accession>
<keyword evidence="2" id="KW-1185">Reference proteome</keyword>
<evidence type="ECO:0000313" key="1">
    <source>
        <dbReference type="EMBL" id="VDO70704.1"/>
    </source>
</evidence>
<dbReference type="WBParaSite" id="HPBE_0000703901-mRNA-1">
    <property type="protein sequence ID" value="HPBE_0000703901-mRNA-1"/>
    <property type="gene ID" value="HPBE_0000703901"/>
</dbReference>
<evidence type="ECO:0000313" key="3">
    <source>
        <dbReference type="WBParaSite" id="HPBE_0000703901-mRNA-1"/>
    </source>
</evidence>
<name>A0A183FJ76_HELPZ</name>
<protein>
    <submittedName>
        <fullName evidence="1 3">Uncharacterized protein</fullName>
    </submittedName>
</protein>
<sequence length="97" mass="10539">MFRAASFDVLGAASACETTGFELISEVSRWRRGSVRAEAHAEGIAAGSCRSEFCMDQQQVPFGSDRSHASSGSSISQKTFTEQLGEKLVFREEMLAL</sequence>
<proteinExistence type="predicted"/>
<dbReference type="Proteomes" id="UP000050761">
    <property type="component" value="Unassembled WGS sequence"/>
</dbReference>
<accession>A0A3P7YH36</accession>
<dbReference type="EMBL" id="UZAH01025801">
    <property type="protein sequence ID" value="VDO70704.1"/>
    <property type="molecule type" value="Genomic_DNA"/>
</dbReference>